<dbReference type="NCBIfam" id="TIGR03519">
    <property type="entry name" value="T9SS_PorP_fam"/>
    <property type="match status" value="1"/>
</dbReference>
<dbReference type="AlphaFoldDB" id="A0A7K1SWW0"/>
<gene>
    <name evidence="2" type="ORF">GO621_09640</name>
</gene>
<evidence type="ECO:0000313" key="3">
    <source>
        <dbReference type="Proteomes" id="UP000462014"/>
    </source>
</evidence>
<name>A0A7K1SWW0_9SPHI</name>
<keyword evidence="1" id="KW-0732">Signal</keyword>
<dbReference type="RefSeq" id="WP_157566431.1">
    <property type="nucleotide sequence ID" value="NZ_WPIK01000007.1"/>
</dbReference>
<evidence type="ECO:0000256" key="1">
    <source>
        <dbReference type="SAM" id="SignalP"/>
    </source>
</evidence>
<proteinExistence type="predicted"/>
<reference evidence="2 3" key="1">
    <citation type="submission" date="2019-12" db="EMBL/GenBank/DDBJ databases">
        <title>Mucilaginibacter sp. HMF7410 genome sequencing and assembly.</title>
        <authorList>
            <person name="Kang H."/>
            <person name="Cha I."/>
            <person name="Kim H."/>
            <person name="Joh K."/>
        </authorList>
    </citation>
    <scope>NUCLEOTIDE SEQUENCE [LARGE SCALE GENOMIC DNA]</scope>
    <source>
        <strain evidence="2 3">HMF7410</strain>
    </source>
</reference>
<protein>
    <submittedName>
        <fullName evidence="2">Type IX secretion system membrane protein PorP/SprF</fullName>
    </submittedName>
</protein>
<dbReference type="EMBL" id="WPIK01000007">
    <property type="protein sequence ID" value="MVN21799.1"/>
    <property type="molecule type" value="Genomic_DNA"/>
</dbReference>
<feature type="signal peptide" evidence="1">
    <location>
        <begin position="1"/>
        <end position="37"/>
    </location>
</feature>
<evidence type="ECO:0000313" key="2">
    <source>
        <dbReference type="EMBL" id="MVN21799.1"/>
    </source>
</evidence>
<dbReference type="Proteomes" id="UP000462014">
    <property type="component" value="Unassembled WGS sequence"/>
</dbReference>
<keyword evidence="3" id="KW-1185">Reference proteome</keyword>
<dbReference type="Pfam" id="PF11751">
    <property type="entry name" value="PorP_SprF"/>
    <property type="match status" value="1"/>
</dbReference>
<dbReference type="InterPro" id="IPR019861">
    <property type="entry name" value="PorP/SprF_Bacteroidetes"/>
</dbReference>
<sequence length="317" mass="35208">MNNQNIKFNSKRAKNFKGIPCLLLLTAVFMQVKTVSAQLNPFSSMYFQNQYLTNPAMAGLDKGLTINLGVRQQWTNIPGSPKTQIISADYNAGKNVGLGFNVSNDQAGLLRQTRAVATYAYHVQLGGDNQKLNFGLSAGITDERINYSQVDGDQGDVQVDRYNQQRPYLDGDFGVSYTSNNLTVQGAIPNLNHFFKHDNTVLGVDRSVFMTSVSYKIALASLLDGSAIEPKLVFRRVYGYKDILDAGLNFTLKNEMLHFYTMYHSSQSESLGFGANINPNVQLMLFYTTETSALKTYTNGDLELGLKLQLATKKNNL</sequence>
<accession>A0A7K1SWW0</accession>
<comment type="caution">
    <text evidence="2">The sequence shown here is derived from an EMBL/GenBank/DDBJ whole genome shotgun (WGS) entry which is preliminary data.</text>
</comment>
<organism evidence="2 3">
    <name type="scientific">Mucilaginibacter arboris</name>
    <dbReference type="NCBI Taxonomy" id="2682090"/>
    <lineage>
        <taxon>Bacteria</taxon>
        <taxon>Pseudomonadati</taxon>
        <taxon>Bacteroidota</taxon>
        <taxon>Sphingobacteriia</taxon>
        <taxon>Sphingobacteriales</taxon>
        <taxon>Sphingobacteriaceae</taxon>
        <taxon>Mucilaginibacter</taxon>
    </lineage>
</organism>
<feature type="chain" id="PRO_5029457791" evidence="1">
    <location>
        <begin position="38"/>
        <end position="317"/>
    </location>
</feature>